<comment type="similarity">
    <text evidence="2">Belongs to the CD36 family.</text>
</comment>
<evidence type="ECO:0000256" key="3">
    <source>
        <dbReference type="ARBA" id="ARBA00022475"/>
    </source>
</evidence>
<evidence type="ECO:0000313" key="9">
    <source>
        <dbReference type="EnsemblMetazoa" id="GPAI035467-PA"/>
    </source>
</evidence>
<evidence type="ECO:0000256" key="4">
    <source>
        <dbReference type="ARBA" id="ARBA00022692"/>
    </source>
</evidence>
<dbReference type="GO" id="GO:0005737">
    <property type="term" value="C:cytoplasm"/>
    <property type="evidence" value="ECO:0007669"/>
    <property type="project" value="TreeGrafter"/>
</dbReference>
<reference evidence="9" key="2">
    <citation type="submission" date="2020-05" db="UniProtKB">
        <authorList>
            <consortium name="EnsemblMetazoa"/>
        </authorList>
    </citation>
    <scope>IDENTIFICATION</scope>
    <source>
        <strain evidence="9">IAEA</strain>
    </source>
</reference>
<evidence type="ECO:0000256" key="2">
    <source>
        <dbReference type="ARBA" id="ARBA00010532"/>
    </source>
</evidence>
<dbReference type="STRING" id="7398.A0A1B0A5Z2"/>
<evidence type="ECO:0008006" key="11">
    <source>
        <dbReference type="Google" id="ProtNLM"/>
    </source>
</evidence>
<accession>A0A1B0A5Z2</accession>
<name>A0A1B0A5Z2_GLOPL</name>
<reference evidence="10" key="1">
    <citation type="submission" date="2014-03" db="EMBL/GenBank/DDBJ databases">
        <authorList>
            <person name="Aksoy S."/>
            <person name="Warren W."/>
            <person name="Wilson R.K."/>
        </authorList>
    </citation>
    <scope>NUCLEOTIDE SEQUENCE [LARGE SCALE GENOMIC DNA]</scope>
    <source>
        <strain evidence="10">IAEA</strain>
    </source>
</reference>
<keyword evidence="5 8" id="KW-1133">Transmembrane helix</keyword>
<evidence type="ECO:0000256" key="1">
    <source>
        <dbReference type="ARBA" id="ARBA00004236"/>
    </source>
</evidence>
<dbReference type="PANTHER" id="PTHR11923">
    <property type="entry name" value="SCAVENGER RECEPTOR CLASS B TYPE-1 SR-B1"/>
    <property type="match status" value="1"/>
</dbReference>
<dbReference type="PRINTS" id="PR01609">
    <property type="entry name" value="CD36FAMILY"/>
</dbReference>
<dbReference type="InterPro" id="IPR002159">
    <property type="entry name" value="CD36_fam"/>
</dbReference>
<organism evidence="9 10">
    <name type="scientific">Glossina pallidipes</name>
    <name type="common">Tsetse fly</name>
    <dbReference type="NCBI Taxonomy" id="7398"/>
    <lineage>
        <taxon>Eukaryota</taxon>
        <taxon>Metazoa</taxon>
        <taxon>Ecdysozoa</taxon>
        <taxon>Arthropoda</taxon>
        <taxon>Hexapoda</taxon>
        <taxon>Insecta</taxon>
        <taxon>Pterygota</taxon>
        <taxon>Neoptera</taxon>
        <taxon>Endopterygota</taxon>
        <taxon>Diptera</taxon>
        <taxon>Brachycera</taxon>
        <taxon>Muscomorpha</taxon>
        <taxon>Hippoboscoidea</taxon>
        <taxon>Glossinidae</taxon>
        <taxon>Glossina</taxon>
    </lineage>
</organism>
<sequence>MCFFVTYSTMTKNKGLLRQSVLIVTLGWISTLAGIYLYFNWIDVFTQLRGMQVYIRPGTQLYDIWKQLPVPVYFDVYLFNWTNPQEFHRGSNEKPRFVELGPYRFIEKPDKVDIVWHTSNHSVSFRKKSIFHFDHENSKGSLSDRITSVNTVALTIALKFKDDNNFQKMLVARALKMYNAGISITKTADQWLFTGYTDPFLTIGGLLSKFNKYIKIPYDRIGYFYGRNNSATYEGYFNMFTGADDIRKMGQIHSWNYKKHNAVFEGECGQVKGSAGEFYPPNLTPQDTLWSYIPNLCQAIPLDYTESVQIHDLTGYKYSGGEKLLDNGTLFPSNKCFCVGGKCERSGVFNVGPCAYNASMYISFPHFYKADLYYLDAIEGLKPERKKHEFFLTVEPSSGIPLEVGGGFQINYLLEPIKFLPPFDHIPRAFIPTMWIEKRLQLTRELTALISSVPLITWIGQLTSGVLSILGVTLLCWYPVRFFIVSYMCPKQKIHFLSRASSKTHLTKNSLHVESLKSEETMDMLQQKPPNSELIS</sequence>
<keyword evidence="10" id="KW-1185">Reference proteome</keyword>
<evidence type="ECO:0000256" key="8">
    <source>
        <dbReference type="SAM" id="Phobius"/>
    </source>
</evidence>
<dbReference type="GO" id="GO:0005044">
    <property type="term" value="F:scavenger receptor activity"/>
    <property type="evidence" value="ECO:0007669"/>
    <property type="project" value="TreeGrafter"/>
</dbReference>
<dbReference type="Proteomes" id="UP000092445">
    <property type="component" value="Unassembled WGS sequence"/>
</dbReference>
<keyword evidence="4 8" id="KW-0812">Transmembrane</keyword>
<dbReference type="PANTHER" id="PTHR11923:SF93">
    <property type="entry name" value="GH07959P-RELATED"/>
    <property type="match status" value="1"/>
</dbReference>
<evidence type="ECO:0000256" key="5">
    <source>
        <dbReference type="ARBA" id="ARBA00022989"/>
    </source>
</evidence>
<dbReference type="EnsemblMetazoa" id="GPAI035467-RA">
    <property type="protein sequence ID" value="GPAI035467-PA"/>
    <property type="gene ID" value="GPAI035467"/>
</dbReference>
<dbReference type="Pfam" id="PF01130">
    <property type="entry name" value="CD36"/>
    <property type="match status" value="1"/>
</dbReference>
<evidence type="ECO:0000313" key="10">
    <source>
        <dbReference type="Proteomes" id="UP000092445"/>
    </source>
</evidence>
<feature type="transmembrane region" description="Helical" evidence="8">
    <location>
        <begin position="466"/>
        <end position="489"/>
    </location>
</feature>
<keyword evidence="7" id="KW-0325">Glycoprotein</keyword>
<dbReference type="AlphaFoldDB" id="A0A1B0A5Z2"/>
<dbReference type="GO" id="GO:0005886">
    <property type="term" value="C:plasma membrane"/>
    <property type="evidence" value="ECO:0007669"/>
    <property type="project" value="UniProtKB-SubCell"/>
</dbReference>
<keyword evidence="6 8" id="KW-0472">Membrane</keyword>
<evidence type="ECO:0000256" key="6">
    <source>
        <dbReference type="ARBA" id="ARBA00023136"/>
    </source>
</evidence>
<keyword evidence="3" id="KW-1003">Cell membrane</keyword>
<comment type="subcellular location">
    <subcellularLocation>
        <location evidence="1">Cell membrane</location>
    </subcellularLocation>
</comment>
<proteinExistence type="inferred from homology"/>
<dbReference type="VEuPathDB" id="VectorBase:GPAI035467"/>
<evidence type="ECO:0000256" key="7">
    <source>
        <dbReference type="ARBA" id="ARBA00023180"/>
    </source>
</evidence>
<feature type="transmembrane region" description="Helical" evidence="8">
    <location>
        <begin position="20"/>
        <end position="39"/>
    </location>
</feature>
<protein>
    <recommendedName>
        <fullName evidence="11">Scavenger receptor class B</fullName>
    </recommendedName>
</protein>